<keyword evidence="2" id="KW-1185">Reference proteome</keyword>
<gene>
    <name evidence="1" type="ORF">FKW44_001417</name>
</gene>
<sequence length="94" mass="11025">MDEHDRKTVELAAKATGRNDSTSLQTCNGRWFHVEWAYEICHLLSQWFPKWGAQQKKFGNHCLKQRKVSALQSLMEHDVDFSRPYGCTRPMLNK</sequence>
<name>A0A7T8QVJ3_CALRO</name>
<dbReference type="AlphaFoldDB" id="A0A7T8QVJ3"/>
<protein>
    <submittedName>
        <fullName evidence="1">Uncharacterized protein</fullName>
    </submittedName>
</protein>
<organism evidence="1 2">
    <name type="scientific">Caligus rogercresseyi</name>
    <name type="common">Sea louse</name>
    <dbReference type="NCBI Taxonomy" id="217165"/>
    <lineage>
        <taxon>Eukaryota</taxon>
        <taxon>Metazoa</taxon>
        <taxon>Ecdysozoa</taxon>
        <taxon>Arthropoda</taxon>
        <taxon>Crustacea</taxon>
        <taxon>Multicrustacea</taxon>
        <taxon>Hexanauplia</taxon>
        <taxon>Copepoda</taxon>
        <taxon>Siphonostomatoida</taxon>
        <taxon>Caligidae</taxon>
        <taxon>Caligus</taxon>
    </lineage>
</organism>
<proteinExistence type="predicted"/>
<reference evidence="2" key="1">
    <citation type="submission" date="2021-01" db="EMBL/GenBank/DDBJ databases">
        <title>Caligus Genome Assembly.</title>
        <authorList>
            <person name="Gallardo-Escarate C."/>
        </authorList>
    </citation>
    <scope>NUCLEOTIDE SEQUENCE [LARGE SCALE GENOMIC DNA]</scope>
</reference>
<dbReference type="EMBL" id="CP045890">
    <property type="protein sequence ID" value="QQP56674.1"/>
    <property type="molecule type" value="Genomic_DNA"/>
</dbReference>
<dbReference type="Proteomes" id="UP000595437">
    <property type="component" value="Chromosome 1"/>
</dbReference>
<accession>A0A7T8QVJ3</accession>
<evidence type="ECO:0000313" key="1">
    <source>
        <dbReference type="EMBL" id="QQP56674.1"/>
    </source>
</evidence>
<evidence type="ECO:0000313" key="2">
    <source>
        <dbReference type="Proteomes" id="UP000595437"/>
    </source>
</evidence>